<dbReference type="GO" id="GO:0016491">
    <property type="term" value="F:oxidoreductase activity"/>
    <property type="evidence" value="ECO:0007669"/>
    <property type="project" value="UniProtKB-KW"/>
</dbReference>
<dbReference type="PANTHER" id="PTHR43580">
    <property type="entry name" value="OXIDOREDUCTASE GLYR1-RELATED"/>
    <property type="match status" value="1"/>
</dbReference>
<dbReference type="InterPro" id="IPR015815">
    <property type="entry name" value="HIBADH-related"/>
</dbReference>
<feature type="domain" description="3-hydroxyisobutyrate dehydrogenase-like NAD-binding" evidence="4">
    <location>
        <begin position="163"/>
        <end position="276"/>
    </location>
</feature>
<evidence type="ECO:0000259" key="3">
    <source>
        <dbReference type="Pfam" id="PF03446"/>
    </source>
</evidence>
<dbReference type="SUPFAM" id="SSF51735">
    <property type="entry name" value="NAD(P)-binding Rossmann-fold domains"/>
    <property type="match status" value="1"/>
</dbReference>
<proteinExistence type="predicted"/>
<keyword evidence="2" id="KW-0520">NAD</keyword>
<sequence>MTQPTVGIAGTGRMGTAFARRLIECGFPVTVWNRTPARTAESVAAGATEAHDLAGLAGCEVILLSLTDAAAVQAVVDSLIGVGIRGRLIVDTSTVPPEVPAALAERLAGAGADFVDCPVGGTVGPALKGQLLGFAGGTEAAVARARPVMEALCRRVEHVGPAGHGALVKLAVNLPLALYWQTLGESLALLQGSGIPAETAVSLIADSSAGPAVLKNRADVVVRTLGGEDQPGTFDIAGLAKDLALASDLAARRGNSLPLAGAAQRSYAAALDAGLGRFEGASLSRRVAEGPQS</sequence>
<dbReference type="RefSeq" id="WP_377697057.1">
    <property type="nucleotide sequence ID" value="NZ_JBHLWE010000004.1"/>
</dbReference>
<dbReference type="InterPro" id="IPR006115">
    <property type="entry name" value="6PGDH_NADP-bd"/>
</dbReference>
<dbReference type="PIRSF" id="PIRSF000103">
    <property type="entry name" value="HIBADH"/>
    <property type="match status" value="1"/>
</dbReference>
<evidence type="ECO:0000256" key="1">
    <source>
        <dbReference type="ARBA" id="ARBA00023002"/>
    </source>
</evidence>
<reference evidence="5 6" key="1">
    <citation type="submission" date="2024-09" db="EMBL/GenBank/DDBJ databases">
        <authorList>
            <person name="Sun Q."/>
            <person name="Mori K."/>
        </authorList>
    </citation>
    <scope>NUCLEOTIDE SEQUENCE [LARGE SCALE GENOMIC DNA]</scope>
    <source>
        <strain evidence="5 6">KCTC 22789</strain>
    </source>
</reference>
<dbReference type="SUPFAM" id="SSF48179">
    <property type="entry name" value="6-phosphogluconate dehydrogenase C-terminal domain-like"/>
    <property type="match status" value="1"/>
</dbReference>
<feature type="domain" description="6-phosphogluconate dehydrogenase NADP-binding" evidence="3">
    <location>
        <begin position="5"/>
        <end position="160"/>
    </location>
</feature>
<name>A0ABV6HZJ2_9RHOB</name>
<keyword evidence="1 5" id="KW-0560">Oxidoreductase</keyword>
<dbReference type="InterPro" id="IPR029154">
    <property type="entry name" value="HIBADH-like_NADP-bd"/>
</dbReference>
<dbReference type="PANTHER" id="PTHR43580:SF2">
    <property type="entry name" value="CYTOKINE-LIKE NUCLEAR FACTOR N-PAC"/>
    <property type="match status" value="1"/>
</dbReference>
<protein>
    <submittedName>
        <fullName evidence="5">NAD(P)-dependent oxidoreductase</fullName>
        <ecNumber evidence="5">1.1.-.-</ecNumber>
    </submittedName>
</protein>
<dbReference type="Gene3D" id="1.10.1040.10">
    <property type="entry name" value="N-(1-d-carboxylethyl)-l-norvaline Dehydrogenase, domain 2"/>
    <property type="match status" value="1"/>
</dbReference>
<dbReference type="Pfam" id="PF03446">
    <property type="entry name" value="NAD_binding_2"/>
    <property type="match status" value="1"/>
</dbReference>
<evidence type="ECO:0000313" key="6">
    <source>
        <dbReference type="Proteomes" id="UP001589799"/>
    </source>
</evidence>
<accession>A0ABV6HZJ2</accession>
<comment type="caution">
    <text evidence="5">The sequence shown here is derived from an EMBL/GenBank/DDBJ whole genome shotgun (WGS) entry which is preliminary data.</text>
</comment>
<dbReference type="EC" id="1.1.-.-" evidence="5"/>
<keyword evidence="6" id="KW-1185">Reference proteome</keyword>
<dbReference type="Pfam" id="PF14833">
    <property type="entry name" value="NAD_binding_11"/>
    <property type="match status" value="1"/>
</dbReference>
<evidence type="ECO:0000259" key="4">
    <source>
        <dbReference type="Pfam" id="PF14833"/>
    </source>
</evidence>
<organism evidence="5 6">
    <name type="scientific">Paracoccus niistensis</name>
    <dbReference type="NCBI Taxonomy" id="632935"/>
    <lineage>
        <taxon>Bacteria</taxon>
        <taxon>Pseudomonadati</taxon>
        <taxon>Pseudomonadota</taxon>
        <taxon>Alphaproteobacteria</taxon>
        <taxon>Rhodobacterales</taxon>
        <taxon>Paracoccaceae</taxon>
        <taxon>Paracoccus</taxon>
    </lineage>
</organism>
<dbReference type="InterPro" id="IPR051265">
    <property type="entry name" value="HIBADH-related_NP60_sf"/>
</dbReference>
<evidence type="ECO:0000256" key="2">
    <source>
        <dbReference type="ARBA" id="ARBA00023027"/>
    </source>
</evidence>
<dbReference type="InterPro" id="IPR013328">
    <property type="entry name" value="6PGD_dom2"/>
</dbReference>
<dbReference type="Gene3D" id="3.40.50.720">
    <property type="entry name" value="NAD(P)-binding Rossmann-like Domain"/>
    <property type="match status" value="1"/>
</dbReference>
<evidence type="ECO:0000313" key="5">
    <source>
        <dbReference type="EMBL" id="MFC0339383.1"/>
    </source>
</evidence>
<dbReference type="Proteomes" id="UP001589799">
    <property type="component" value="Unassembled WGS sequence"/>
</dbReference>
<dbReference type="EMBL" id="JBHLWE010000004">
    <property type="protein sequence ID" value="MFC0339383.1"/>
    <property type="molecule type" value="Genomic_DNA"/>
</dbReference>
<dbReference type="InterPro" id="IPR008927">
    <property type="entry name" value="6-PGluconate_DH-like_C_sf"/>
</dbReference>
<dbReference type="InterPro" id="IPR036291">
    <property type="entry name" value="NAD(P)-bd_dom_sf"/>
</dbReference>
<gene>
    <name evidence="5" type="ORF">ACFFII_01205</name>
</gene>